<reference evidence="2" key="1">
    <citation type="submission" date="2021-01" db="EMBL/GenBank/DDBJ databases">
        <authorList>
            <person name="Corre E."/>
            <person name="Pelletier E."/>
            <person name="Niang G."/>
            <person name="Scheremetjew M."/>
            <person name="Finn R."/>
            <person name="Kale V."/>
            <person name="Holt S."/>
            <person name="Cochrane G."/>
            <person name="Meng A."/>
            <person name="Brown T."/>
            <person name="Cohen L."/>
        </authorList>
    </citation>
    <scope>NUCLEOTIDE SEQUENCE</scope>
    <source>
        <strain evidence="2">GSBS06</strain>
    </source>
</reference>
<dbReference type="InterPro" id="IPR052201">
    <property type="entry name" value="LRR-containing_regulator"/>
</dbReference>
<dbReference type="Gene3D" id="3.80.10.10">
    <property type="entry name" value="Ribonuclease Inhibitor"/>
    <property type="match status" value="1"/>
</dbReference>
<dbReference type="InterPro" id="IPR001611">
    <property type="entry name" value="Leu-rich_rpt"/>
</dbReference>
<name>A0A7S3PQ58_9STRA</name>
<protein>
    <submittedName>
        <fullName evidence="2">Uncharacterized protein</fullName>
    </submittedName>
</protein>
<dbReference type="InterPro" id="IPR032675">
    <property type="entry name" value="LRR_dom_sf"/>
</dbReference>
<dbReference type="PANTHER" id="PTHR24111">
    <property type="entry name" value="LEUCINE-RICH REPEAT-CONTAINING PROTEIN 34"/>
    <property type="match status" value="1"/>
</dbReference>
<evidence type="ECO:0000313" key="2">
    <source>
        <dbReference type="EMBL" id="CAE0446989.1"/>
    </source>
</evidence>
<accession>A0A7S3PQ58</accession>
<keyword evidence="1" id="KW-0677">Repeat</keyword>
<dbReference type="SMART" id="SM00368">
    <property type="entry name" value="LRR_RI"/>
    <property type="match status" value="2"/>
</dbReference>
<evidence type="ECO:0000256" key="1">
    <source>
        <dbReference type="ARBA" id="ARBA00022737"/>
    </source>
</evidence>
<proteinExistence type="predicted"/>
<gene>
    <name evidence="2" type="ORF">ASTO00021_LOCUS16976</name>
</gene>
<sequence length="254" mass="28459">MGSRSAELDYYRWVCCRSIEEALERLQNGDKAVTYIPSSKSKEKNSPNLNVTYLAEALKTNTTCRALSVKRTVIDQKRGKVFAEMLSENSTLRHLNLGFVTDTGLMALAPGLENNCTLNSLHFPHNKISDRGAEALIVALEQNRSITTIYIGSAICDSSIFTMIETFLIRNQGGKDVSTQDIEDFDVDFLREKRLKILKSKGVGLFRRTKSKTDSISSIKAHYSITSSQASQLTDMTTDNPLYNKKKTESLKKK</sequence>
<dbReference type="SUPFAM" id="SSF52047">
    <property type="entry name" value="RNI-like"/>
    <property type="match status" value="1"/>
</dbReference>
<dbReference type="AlphaFoldDB" id="A0A7S3PQ58"/>
<dbReference type="PANTHER" id="PTHR24111:SF0">
    <property type="entry name" value="LEUCINE-RICH REPEAT-CONTAINING PROTEIN"/>
    <property type="match status" value="1"/>
</dbReference>
<dbReference type="Pfam" id="PF13516">
    <property type="entry name" value="LRR_6"/>
    <property type="match status" value="2"/>
</dbReference>
<dbReference type="EMBL" id="HBIN01022107">
    <property type="protein sequence ID" value="CAE0446989.1"/>
    <property type="molecule type" value="Transcribed_RNA"/>
</dbReference>
<organism evidence="2">
    <name type="scientific">Aplanochytrium stocchinoi</name>
    <dbReference type="NCBI Taxonomy" id="215587"/>
    <lineage>
        <taxon>Eukaryota</taxon>
        <taxon>Sar</taxon>
        <taxon>Stramenopiles</taxon>
        <taxon>Bigyra</taxon>
        <taxon>Labyrinthulomycetes</taxon>
        <taxon>Thraustochytrida</taxon>
        <taxon>Thraustochytriidae</taxon>
        <taxon>Aplanochytrium</taxon>
    </lineage>
</organism>